<dbReference type="OrthoDB" id="5381833at2759"/>
<dbReference type="eggNOG" id="ENOG502RKJU">
    <property type="taxonomic scope" value="Eukaryota"/>
</dbReference>
<keyword evidence="4" id="KW-1185">Reference proteome</keyword>
<dbReference type="InterPro" id="IPR018744">
    <property type="entry name" value="DUF2293"/>
</dbReference>
<evidence type="ECO:0000313" key="3">
    <source>
        <dbReference type="EMBL" id="EMF17366.1"/>
    </source>
</evidence>
<reference evidence="3 4" key="1">
    <citation type="journal article" date="2012" name="PLoS Pathog.">
        <title>Diverse lifestyles and strategies of plant pathogenesis encoded in the genomes of eighteen Dothideomycetes fungi.</title>
        <authorList>
            <person name="Ohm R.A."/>
            <person name="Feau N."/>
            <person name="Henrissat B."/>
            <person name="Schoch C.L."/>
            <person name="Horwitz B.A."/>
            <person name="Barry K.W."/>
            <person name="Condon B.J."/>
            <person name="Copeland A.C."/>
            <person name="Dhillon B."/>
            <person name="Glaser F."/>
            <person name="Hesse C.N."/>
            <person name="Kosti I."/>
            <person name="LaButti K."/>
            <person name="Lindquist E.A."/>
            <person name="Lucas S."/>
            <person name="Salamov A.A."/>
            <person name="Bradshaw R.E."/>
            <person name="Ciuffetti L."/>
            <person name="Hamelin R.C."/>
            <person name="Kema G.H.J."/>
            <person name="Lawrence C."/>
            <person name="Scott J.A."/>
            <person name="Spatafora J.W."/>
            <person name="Turgeon B.G."/>
            <person name="de Wit P.J.G.M."/>
            <person name="Zhong S."/>
            <person name="Goodwin S.B."/>
            <person name="Grigoriev I.V."/>
        </authorList>
    </citation>
    <scope>NUCLEOTIDE SEQUENCE [LARGE SCALE GENOMIC DNA]</scope>
    <source>
        <strain evidence="3 4">SO2202</strain>
    </source>
</reference>
<evidence type="ECO:0000313" key="4">
    <source>
        <dbReference type="Proteomes" id="UP000016931"/>
    </source>
</evidence>
<feature type="region of interest" description="Disordered" evidence="1">
    <location>
        <begin position="1"/>
        <end position="22"/>
    </location>
</feature>
<sequence length="164" mass="19817">MPQQQQQEQQQQQQQQNLPLSSQLARKREWNRGPLTDLFPRLPDFILERLLDLIISKGFTYNLSHSKLSNAKRYTAIVIAHCRHAHSDYDQLLLRDRLERFEARRRTAERVWKVLREWSPWERDNEVLERCFRATLVPPEERDESWDPMDVDEESDFEDPMDID</sequence>
<protein>
    <recommendedName>
        <fullName evidence="2">DUF2293 domain-containing protein</fullName>
    </recommendedName>
</protein>
<dbReference type="Pfam" id="PF10056">
    <property type="entry name" value="DUF2293"/>
    <property type="match status" value="1"/>
</dbReference>
<accession>N1QJF8</accession>
<feature type="compositionally biased region" description="Acidic residues" evidence="1">
    <location>
        <begin position="141"/>
        <end position="164"/>
    </location>
</feature>
<feature type="domain" description="DUF2293" evidence="2">
    <location>
        <begin position="35"/>
        <end position="118"/>
    </location>
</feature>
<evidence type="ECO:0000259" key="2">
    <source>
        <dbReference type="Pfam" id="PF10056"/>
    </source>
</evidence>
<feature type="region of interest" description="Disordered" evidence="1">
    <location>
        <begin position="139"/>
        <end position="164"/>
    </location>
</feature>
<dbReference type="RefSeq" id="XP_016765487.1">
    <property type="nucleotide sequence ID" value="XM_016902338.1"/>
</dbReference>
<evidence type="ECO:0000256" key="1">
    <source>
        <dbReference type="SAM" id="MobiDB-lite"/>
    </source>
</evidence>
<dbReference type="EMBL" id="KB456260">
    <property type="protein sequence ID" value="EMF17366.1"/>
    <property type="molecule type" value="Genomic_DNA"/>
</dbReference>
<dbReference type="HOGENOM" id="CLU_1651828_0_0_1"/>
<dbReference type="Proteomes" id="UP000016931">
    <property type="component" value="Unassembled WGS sequence"/>
</dbReference>
<feature type="compositionally biased region" description="Low complexity" evidence="1">
    <location>
        <begin position="1"/>
        <end position="16"/>
    </location>
</feature>
<dbReference type="AlphaFoldDB" id="N1QJF8"/>
<organism evidence="3 4">
    <name type="scientific">Sphaerulina musiva (strain SO2202)</name>
    <name type="common">Poplar stem canker fungus</name>
    <name type="synonym">Septoria musiva</name>
    <dbReference type="NCBI Taxonomy" id="692275"/>
    <lineage>
        <taxon>Eukaryota</taxon>
        <taxon>Fungi</taxon>
        <taxon>Dikarya</taxon>
        <taxon>Ascomycota</taxon>
        <taxon>Pezizomycotina</taxon>
        <taxon>Dothideomycetes</taxon>
        <taxon>Dothideomycetidae</taxon>
        <taxon>Mycosphaerellales</taxon>
        <taxon>Mycosphaerellaceae</taxon>
        <taxon>Sphaerulina</taxon>
    </lineage>
</organism>
<dbReference type="OMA" id="REWCPWD"/>
<dbReference type="GeneID" id="27899475"/>
<proteinExistence type="predicted"/>
<gene>
    <name evidence="3" type="ORF">SEPMUDRAFT_130128</name>
</gene>
<name>N1QJF8_SPHMS</name>